<gene>
    <name evidence="6" type="ORF">BDN70DRAFT_794739</name>
</gene>
<keyword evidence="4" id="KW-0067">ATP-binding</keyword>
<dbReference type="PANTHER" id="PTHR43788">
    <property type="entry name" value="DNA2/NAM7 HELICASE FAMILY MEMBER"/>
    <property type="match status" value="1"/>
</dbReference>
<dbReference type="Proteomes" id="UP000807469">
    <property type="component" value="Unassembled WGS sequence"/>
</dbReference>
<dbReference type="SUPFAM" id="SSF52540">
    <property type="entry name" value="P-loop containing nucleoside triphosphate hydrolases"/>
    <property type="match status" value="1"/>
</dbReference>
<evidence type="ECO:0000256" key="4">
    <source>
        <dbReference type="ARBA" id="ARBA00022840"/>
    </source>
</evidence>
<feature type="domain" description="DNA2/NAM7 helicase-like C-terminal" evidence="5">
    <location>
        <begin position="87"/>
        <end position="342"/>
    </location>
</feature>
<name>A0A9P5ZDE5_9AGAR</name>
<dbReference type="OrthoDB" id="6513042at2759"/>
<evidence type="ECO:0000259" key="5">
    <source>
        <dbReference type="Pfam" id="PF13087"/>
    </source>
</evidence>
<evidence type="ECO:0000256" key="3">
    <source>
        <dbReference type="ARBA" id="ARBA00022806"/>
    </source>
</evidence>
<keyword evidence="3" id="KW-0347">Helicase</keyword>
<dbReference type="Gene3D" id="3.40.50.300">
    <property type="entry name" value="P-loop containing nucleotide triphosphate hydrolases"/>
    <property type="match status" value="2"/>
</dbReference>
<accession>A0A9P5ZDE5</accession>
<dbReference type="AlphaFoldDB" id="A0A9P5ZDE5"/>
<evidence type="ECO:0000313" key="7">
    <source>
        <dbReference type="Proteomes" id="UP000807469"/>
    </source>
</evidence>
<dbReference type="InterPro" id="IPR027417">
    <property type="entry name" value="P-loop_NTPase"/>
</dbReference>
<evidence type="ECO:0000256" key="2">
    <source>
        <dbReference type="ARBA" id="ARBA00022801"/>
    </source>
</evidence>
<dbReference type="EMBL" id="MU155132">
    <property type="protein sequence ID" value="KAF9486003.1"/>
    <property type="molecule type" value="Genomic_DNA"/>
</dbReference>
<dbReference type="PANTHER" id="PTHR43788:SF8">
    <property type="entry name" value="DNA-BINDING PROTEIN SMUBP-2"/>
    <property type="match status" value="1"/>
</dbReference>
<keyword evidence="7" id="KW-1185">Reference proteome</keyword>
<evidence type="ECO:0000256" key="1">
    <source>
        <dbReference type="ARBA" id="ARBA00022741"/>
    </source>
</evidence>
<dbReference type="InterPro" id="IPR050534">
    <property type="entry name" value="Coronavir_polyprotein_1ab"/>
</dbReference>
<organism evidence="6 7">
    <name type="scientific">Pholiota conissans</name>
    <dbReference type="NCBI Taxonomy" id="109636"/>
    <lineage>
        <taxon>Eukaryota</taxon>
        <taxon>Fungi</taxon>
        <taxon>Dikarya</taxon>
        <taxon>Basidiomycota</taxon>
        <taxon>Agaricomycotina</taxon>
        <taxon>Agaricomycetes</taxon>
        <taxon>Agaricomycetidae</taxon>
        <taxon>Agaricales</taxon>
        <taxon>Agaricineae</taxon>
        <taxon>Strophariaceae</taxon>
        <taxon>Pholiota</taxon>
    </lineage>
</organism>
<dbReference type="InterPro" id="IPR041679">
    <property type="entry name" value="DNA2/NAM7-like_C"/>
</dbReference>
<reference evidence="6" key="1">
    <citation type="submission" date="2020-11" db="EMBL/GenBank/DDBJ databases">
        <authorList>
            <consortium name="DOE Joint Genome Institute"/>
            <person name="Ahrendt S."/>
            <person name="Riley R."/>
            <person name="Andreopoulos W."/>
            <person name="Labutti K."/>
            <person name="Pangilinan J."/>
            <person name="Ruiz-Duenas F.J."/>
            <person name="Barrasa J.M."/>
            <person name="Sanchez-Garcia M."/>
            <person name="Camarero S."/>
            <person name="Miyauchi S."/>
            <person name="Serrano A."/>
            <person name="Linde D."/>
            <person name="Babiker R."/>
            <person name="Drula E."/>
            <person name="Ayuso-Fernandez I."/>
            <person name="Pacheco R."/>
            <person name="Padilla G."/>
            <person name="Ferreira P."/>
            <person name="Barriuso J."/>
            <person name="Kellner H."/>
            <person name="Castanera R."/>
            <person name="Alfaro M."/>
            <person name="Ramirez L."/>
            <person name="Pisabarro A.G."/>
            <person name="Kuo A."/>
            <person name="Tritt A."/>
            <person name="Lipzen A."/>
            <person name="He G."/>
            <person name="Yan M."/>
            <person name="Ng V."/>
            <person name="Cullen D."/>
            <person name="Martin F."/>
            <person name="Rosso M.-N."/>
            <person name="Henrissat B."/>
            <person name="Hibbett D."/>
            <person name="Martinez A.T."/>
            <person name="Grigoriev I.V."/>
        </authorList>
    </citation>
    <scope>NUCLEOTIDE SEQUENCE</scope>
    <source>
        <strain evidence="6">CIRM-BRFM 674</strain>
    </source>
</reference>
<protein>
    <recommendedName>
        <fullName evidence="5">DNA2/NAM7 helicase-like C-terminal domain-containing protein</fullName>
    </recommendedName>
</protein>
<evidence type="ECO:0000313" key="6">
    <source>
        <dbReference type="EMBL" id="KAF9486003.1"/>
    </source>
</evidence>
<proteinExistence type="predicted"/>
<keyword evidence="1" id="KW-0547">Nucleotide-binding</keyword>
<dbReference type="Pfam" id="PF13087">
    <property type="entry name" value="AAA_12"/>
    <property type="match status" value="1"/>
</dbReference>
<comment type="caution">
    <text evidence="6">The sequence shown here is derived from an EMBL/GenBank/DDBJ whole genome shotgun (WGS) entry which is preliminary data.</text>
</comment>
<keyword evidence="2" id="KW-0378">Hydrolase</keyword>
<dbReference type="GO" id="GO:0005524">
    <property type="term" value="F:ATP binding"/>
    <property type="evidence" value="ECO:0007669"/>
    <property type="project" value="UniProtKB-KW"/>
</dbReference>
<dbReference type="GO" id="GO:0016787">
    <property type="term" value="F:hydrolase activity"/>
    <property type="evidence" value="ECO:0007669"/>
    <property type="project" value="UniProtKB-KW"/>
</dbReference>
<dbReference type="GO" id="GO:0043139">
    <property type="term" value="F:5'-3' DNA helicase activity"/>
    <property type="evidence" value="ECO:0007669"/>
    <property type="project" value="TreeGrafter"/>
</dbReference>
<sequence length="387" mass="42527">MQVDCVIVDEAGQISLGAISLVLRSLAIQGRIIIAGDSEQLAPILTAQYPQSKSGSLFGSVLDCFRFAHLHSKVSESQEEADVPASQSTIVQLTENFRLNPDLGEFISTIYARRFRPQKGQARQLAMALKSLSSISNETLIGIQPTVTDKVQSFLVALSHVMLNQPQDILVEPEIHSIAPTVSSEPGAVFDTSLMHRPVSLSLIRLQTTSLTDHVGYESHVHVEAAVAASLVKLLQSCSPDEDIFVATPHRIQREAVNAALSRVKQERIKGNLDKGFQRLSTSRSKVTVDTVERLQGSEAAFVICLFSLPKAHTSGLGFLLERRRLNVAISRAKALCILVTSDEVLRPSVKVLADEEIAIGYTFLKAYEKRAWTYDLAFDLDNFFDV</sequence>